<feature type="compositionally biased region" description="Polar residues" evidence="1">
    <location>
        <begin position="1921"/>
        <end position="1933"/>
    </location>
</feature>
<gene>
    <name evidence="3" type="primary">LOC112050954</name>
</gene>
<evidence type="ECO:0000313" key="2">
    <source>
        <dbReference type="Proteomes" id="UP001652582"/>
    </source>
</evidence>
<evidence type="ECO:0000313" key="3">
    <source>
        <dbReference type="RefSeq" id="XP_052745468.1"/>
    </source>
</evidence>
<feature type="region of interest" description="Disordered" evidence="1">
    <location>
        <begin position="1913"/>
        <end position="1933"/>
    </location>
</feature>
<feature type="region of interest" description="Disordered" evidence="1">
    <location>
        <begin position="1308"/>
        <end position="1336"/>
    </location>
</feature>
<feature type="compositionally biased region" description="Basic and acidic residues" evidence="1">
    <location>
        <begin position="1325"/>
        <end position="1336"/>
    </location>
</feature>
<dbReference type="Proteomes" id="UP001652582">
    <property type="component" value="Chromosome 26"/>
</dbReference>
<sequence>MDDTQASNKSTTDAGAKRKRRSSILKSQRPPRTPLSELEFNVATPTDTAKSRRVSFSRRTGVAEFVTNEATTTWKNFYEEHNKSLETSGNESVANAPRQMSIGHIGKRIFDQQFEEVEIVDIGGTLQPKTLAQDFHSSLNNLNITQQLAMLECPSEDRKLTAPHQNFELSAFTDHQSKVFGDDLSIPVMPEMSNPISINFSLQTGNLKDNCDDLDEIVKDLERSQVANVVCSGPGPFNSDNMSEYIEVDLNMTHVAIKNDVCEMSITDTIHNPEVQEVSKSISSVHSERKVNNENDWMVDKENIAINPYTMPKESKHFNINESSDKILVFDGKKLTVKSERETIFEKDSDNKDNFRKTLLPDLPTGATPKRKTIVLNTNDDLPNFLSDNLSKSIQGVDNFKDVPTQTTNNMLKQSVIYDECDLSITQPLSNAVEVPKRKTIVFQDDMGNISITQAVPATVIINKKERRKTIIYESDNANISVTQVVPTNIMVAHDTTVEKKKTVVYEEDISFTQALPSNLILNNDSNTNKTMYYQDDNDISVTQVIPQNILDVMKNKKNSNISNISITQAIPSEILVGNVKLTDSLATHKYGANEDEEIEITQAVTDNILLSDKSRSEKRRTMVFEDVSGDISVTQAVPANVIFDTFNTKCDTKAKSLESDENIALTKSTVNSVIIKTDIPTNNNQDGDIENTSNKSRTIVYNQGSEEINTDKSRSEKRRTIVFEDDAGDISVTQAVPANVVFNTFGTKLDTKIKSLENDENIALNKSTKNCDIENTSTRRRTIIYNEDADNLSMTHIMSSNIIVTKPSEIEKMHISSDHDMTDISMTRPLPTNIFVQNVVKEELSNLSLGAVNNSSKLSDLNKNENKDVTNQLIDENKSKRQSELRQSIGGNLSMTKPIAGVILDIHKEITVNDSEICAEKSFHVTTADLIKNNLSIKQDILIYQAAEHSITQSEIDSNVQFVPSNSESGVKVSKKSLVSNEDSIKNDSYVKASTHYSNSNDINENNIIENQSLINEFVSKDNCVKKQNINSNSDKNVNSKKSFLNELLDMSNASLENVRKSFVSNIEPQMIVEQLTIDNIRSNNEEKSSESIFVITKDSEDCVNDNAIKNEHSNIPEKLETSEPKQIVTEPVKTIECTEDTEDAQDLQSKITELKAYNEQNSIPNNRHYERVISADVSNDGESLNEFEMKEQITRNNILSKSIRNADNTRDLLGMLSDFTEEANDEVEKDESTTDFTEEANDEVEKDEFTTDAKDNLAIENKIEHCEPRLSLIPKRRSIVLSREDLLHNLSMAQAVLQQSRFEIDDDESLEETQDSLEETQDSPEKILEEEKSHRKSVRISDDIVKTLQFEEDESIVSDATQKFYANVSPLKKTAFGETSYMREDKARVIPTYLKDVSDNIKALMTDLVKPTADVMPFESSNAKSCASTCSTEMQANLITSSQIDVDIELHSNTESIENIQNVRTRQSPVRVMIEKPASPNKGNKVLSRSIQSESISLSMDIDHTPILQTCMKHPIPKSNVKDTTIVFDHDNPLNNVLLAPIDNVNVHKYNPIKSTETMHSEHDIFTQMSHEERKIDKVVEIERFSTHYKVDNALRHSTLQSGDNVRQNANESKCLISNISKTFSVDCSTDKLSEVRSTEVNTLIAMKANKELLEASSSLTLVDDTVTRSEFDIEIHNKTSEEVYKNTSPVKVIYKMETDEDVLQEIDSDALTNFETDDDSKSNYRKSLYSPSKQNESTGSDDALKLNTKCKDKTNNGKQNSPTKRNNTTDGAFDTDSDKSITRKRSYSPRKVNEDTDIIQIDVTPKPVNKMQKISNSPRVQMINDPLDTLLNCVDNMDSLPNMDIDSPSCQTKAKSHKKSPRSVKVVQHVSTEYDKETHKNKTLEDINSVDSVESMDTLNTFASSNRGNVNKVPLCEKSSNPSSDSSIYWQTDDSSSHNLECSSSFNVVDKINVLKFMGRDCEWESACSDVWMFRLLRSRIRITVRLSHRHHNASRSRVLADTPLESVTVEPIPPEVSDPLAALCVRLSAQAMCAECEGAGSAARVPGVLRRCARVSRVALRWARAMRDTRARLAYNVDADGQLTLKVANVPLRAVWEVRLRLALAHACAGAYVRAEDVRARDVLAGPACAPEPAVARFAASMPQDWRHAPATIWSVFRYLKNKTVDDDCLGL</sequence>
<accession>A0ABM3M1U6</accession>
<feature type="compositionally biased region" description="Acidic residues" evidence="1">
    <location>
        <begin position="1308"/>
        <end position="1324"/>
    </location>
</feature>
<feature type="region of interest" description="Disordered" evidence="1">
    <location>
        <begin position="1"/>
        <end position="37"/>
    </location>
</feature>
<feature type="region of interest" description="Disordered" evidence="1">
    <location>
        <begin position="1716"/>
        <end position="1794"/>
    </location>
</feature>
<feature type="compositionally biased region" description="Polar residues" evidence="1">
    <location>
        <begin position="1732"/>
        <end position="1743"/>
    </location>
</feature>
<protein>
    <submittedName>
        <fullName evidence="3">Metacaspase-2</fullName>
    </submittedName>
</protein>
<feature type="region of interest" description="Disordered" evidence="1">
    <location>
        <begin position="1224"/>
        <end position="1253"/>
    </location>
</feature>
<feature type="compositionally biased region" description="Polar residues" evidence="1">
    <location>
        <begin position="1"/>
        <end position="13"/>
    </location>
</feature>
<feature type="compositionally biased region" description="Polar residues" evidence="1">
    <location>
        <begin position="1759"/>
        <end position="1773"/>
    </location>
</feature>
<reference evidence="3" key="1">
    <citation type="submission" date="2025-08" db="UniProtKB">
        <authorList>
            <consortium name="RefSeq"/>
        </authorList>
    </citation>
    <scope>IDENTIFICATION</scope>
</reference>
<organism evidence="2 3">
    <name type="scientific">Bicyclus anynana</name>
    <name type="common">Squinting bush brown butterfly</name>
    <dbReference type="NCBI Taxonomy" id="110368"/>
    <lineage>
        <taxon>Eukaryota</taxon>
        <taxon>Metazoa</taxon>
        <taxon>Ecdysozoa</taxon>
        <taxon>Arthropoda</taxon>
        <taxon>Hexapoda</taxon>
        <taxon>Insecta</taxon>
        <taxon>Pterygota</taxon>
        <taxon>Neoptera</taxon>
        <taxon>Endopterygota</taxon>
        <taxon>Lepidoptera</taxon>
        <taxon>Glossata</taxon>
        <taxon>Ditrysia</taxon>
        <taxon>Papilionoidea</taxon>
        <taxon>Nymphalidae</taxon>
        <taxon>Satyrinae</taxon>
        <taxon>Satyrini</taxon>
        <taxon>Mycalesina</taxon>
        <taxon>Bicyclus</taxon>
    </lineage>
</organism>
<proteinExistence type="predicted"/>
<dbReference type="GeneID" id="112050954"/>
<evidence type="ECO:0000256" key="1">
    <source>
        <dbReference type="SAM" id="MobiDB-lite"/>
    </source>
</evidence>
<dbReference type="RefSeq" id="XP_052745468.1">
    <property type="nucleotide sequence ID" value="XM_052889508.1"/>
</dbReference>
<keyword evidence="2" id="KW-1185">Reference proteome</keyword>
<feature type="compositionally biased region" description="Acidic residues" evidence="1">
    <location>
        <begin position="1238"/>
        <end position="1248"/>
    </location>
</feature>
<name>A0ABM3M1U6_BICAN</name>